<dbReference type="InterPro" id="IPR029058">
    <property type="entry name" value="AB_hydrolase_fold"/>
</dbReference>
<comment type="caution">
    <text evidence="4">The sequence shown here is derived from an EMBL/GenBank/DDBJ whole genome shotgun (WGS) entry which is preliminary data.</text>
</comment>
<dbReference type="PANTHER" id="PTHR42776:SF27">
    <property type="entry name" value="DIPEPTIDYL PEPTIDASE FAMILY MEMBER 6"/>
    <property type="match status" value="1"/>
</dbReference>
<feature type="domain" description="Peptidase S9 prolyl oligopeptidase catalytic" evidence="3">
    <location>
        <begin position="436"/>
        <end position="639"/>
    </location>
</feature>
<sequence length="642" mass="69357">MTGRFLSALAASLLAAVPATADEAALAAKFGAREAFDGVALSPDGKRISYLNPIRGKGSALVVVDLATGDAKPIMTVSGADYQLRSCDWIKIDRLACRVRVELERSDFTVAAATTIAIDPDGGNRLEIGDDVRWGRSRGGRIISTLPDDPDEILMATNGPWGLTAQRVNARTGKARPTMDEERMVAFYAVDPAGRVRLKGNVRAVETASGGYYVDRRFRYAYRAGAETQWRTLAVADLGANITVDVDGFDESGAALLVLKPHQGKQALFRVAADGSEREELIFAHPDVDVSGIKRIGKYARPVGATYSTDYQHVEYFDAELKKLAASLRKALPGGPTITIVDETWDRTKLLIHAGSDVDPGGYYVYDKATRKLGKLSGTRPDLDGLTLGAMKPVTYTARDGTSIPGYLTLPPGKPDATGLPAIVMPHGGPSARDTWGFDWIAQYFAQLGYAVLQPNYRGSAGYGDAWFQKNGFQSWPTAIGDINDGARWLVAQGIADPKRLAIFGWSYGGYAALQANIVEPDLYKATVAVAPVTDLVALKAEARRYNSRLEQNFIGAGPHVEQGSPARRAAAIKSPVLMFHGTRDLNVDIEQARLMAKALKSAGKTHELIVYDGLEHSLVDNVARTDLLKRSADFLSSNLPR</sequence>
<evidence type="ECO:0000256" key="1">
    <source>
        <dbReference type="ARBA" id="ARBA00022801"/>
    </source>
</evidence>
<gene>
    <name evidence="4" type="ORF">ACFOMD_14360</name>
</gene>
<evidence type="ECO:0000256" key="2">
    <source>
        <dbReference type="SAM" id="SignalP"/>
    </source>
</evidence>
<proteinExistence type="predicted"/>
<dbReference type="EC" id="3.4.-.-" evidence="4"/>
<name>A0ABV7XD53_9SPHN</name>
<dbReference type="RefSeq" id="WP_380862560.1">
    <property type="nucleotide sequence ID" value="NZ_JBHRXV010000011.1"/>
</dbReference>
<dbReference type="SUPFAM" id="SSF53474">
    <property type="entry name" value="alpha/beta-Hydrolases"/>
    <property type="match status" value="1"/>
</dbReference>
<dbReference type="InterPro" id="IPR011044">
    <property type="entry name" value="Quino_amine_DH_bsu"/>
</dbReference>
<dbReference type="EMBL" id="JBHRXV010000011">
    <property type="protein sequence ID" value="MFC3713756.1"/>
    <property type="molecule type" value="Genomic_DNA"/>
</dbReference>
<dbReference type="Gene3D" id="3.40.50.1820">
    <property type="entry name" value="alpha/beta hydrolase"/>
    <property type="match status" value="1"/>
</dbReference>
<dbReference type="Pfam" id="PF00326">
    <property type="entry name" value="Peptidase_S9"/>
    <property type="match status" value="1"/>
</dbReference>
<reference evidence="5" key="1">
    <citation type="journal article" date="2019" name="Int. J. Syst. Evol. Microbiol.">
        <title>The Global Catalogue of Microorganisms (GCM) 10K type strain sequencing project: providing services to taxonomists for standard genome sequencing and annotation.</title>
        <authorList>
            <consortium name="The Broad Institute Genomics Platform"/>
            <consortium name="The Broad Institute Genome Sequencing Center for Infectious Disease"/>
            <person name="Wu L."/>
            <person name="Ma J."/>
        </authorList>
    </citation>
    <scope>NUCLEOTIDE SEQUENCE [LARGE SCALE GENOMIC DNA]</scope>
    <source>
        <strain evidence="5">KCTC 42644</strain>
    </source>
</reference>
<dbReference type="Proteomes" id="UP001595615">
    <property type="component" value="Unassembled WGS sequence"/>
</dbReference>
<keyword evidence="5" id="KW-1185">Reference proteome</keyword>
<keyword evidence="2" id="KW-0732">Signal</keyword>
<evidence type="ECO:0000259" key="3">
    <source>
        <dbReference type="Pfam" id="PF00326"/>
    </source>
</evidence>
<feature type="signal peptide" evidence="2">
    <location>
        <begin position="1"/>
        <end position="21"/>
    </location>
</feature>
<keyword evidence="1 4" id="KW-0378">Hydrolase</keyword>
<dbReference type="GO" id="GO:0016787">
    <property type="term" value="F:hydrolase activity"/>
    <property type="evidence" value="ECO:0007669"/>
    <property type="project" value="UniProtKB-KW"/>
</dbReference>
<dbReference type="PANTHER" id="PTHR42776">
    <property type="entry name" value="SERINE PEPTIDASE S9 FAMILY MEMBER"/>
    <property type="match status" value="1"/>
</dbReference>
<feature type="chain" id="PRO_5045730733" evidence="2">
    <location>
        <begin position="22"/>
        <end position="642"/>
    </location>
</feature>
<accession>A0ABV7XD53</accession>
<protein>
    <submittedName>
        <fullName evidence="4">Alpha/beta hydrolase family protein</fullName>
        <ecNumber evidence="4">3.4.-.-</ecNumber>
    </submittedName>
</protein>
<evidence type="ECO:0000313" key="5">
    <source>
        <dbReference type="Proteomes" id="UP001595615"/>
    </source>
</evidence>
<organism evidence="4 5">
    <name type="scientific">Sphingoaurantiacus capsulatus</name>
    <dbReference type="NCBI Taxonomy" id="1771310"/>
    <lineage>
        <taxon>Bacteria</taxon>
        <taxon>Pseudomonadati</taxon>
        <taxon>Pseudomonadota</taxon>
        <taxon>Alphaproteobacteria</taxon>
        <taxon>Sphingomonadales</taxon>
        <taxon>Sphingosinicellaceae</taxon>
        <taxon>Sphingoaurantiacus</taxon>
    </lineage>
</organism>
<dbReference type="SUPFAM" id="SSF50969">
    <property type="entry name" value="YVTN repeat-like/Quinoprotein amine dehydrogenase"/>
    <property type="match status" value="1"/>
</dbReference>
<dbReference type="InterPro" id="IPR001375">
    <property type="entry name" value="Peptidase_S9_cat"/>
</dbReference>
<evidence type="ECO:0000313" key="4">
    <source>
        <dbReference type="EMBL" id="MFC3713756.1"/>
    </source>
</evidence>